<evidence type="ECO:0000313" key="2">
    <source>
        <dbReference type="EMBL" id="KAK3304745.1"/>
    </source>
</evidence>
<accession>A0AAJ0M0R5</accession>
<feature type="domain" description="2EXR" evidence="1">
    <location>
        <begin position="14"/>
        <end position="95"/>
    </location>
</feature>
<gene>
    <name evidence="2" type="ORF">B0T15DRAFT_537462</name>
</gene>
<evidence type="ECO:0000259" key="1">
    <source>
        <dbReference type="Pfam" id="PF20150"/>
    </source>
</evidence>
<dbReference type="InterPro" id="IPR045518">
    <property type="entry name" value="2EXR"/>
</dbReference>
<dbReference type="EMBL" id="JAUDZG010000005">
    <property type="protein sequence ID" value="KAK3304745.1"/>
    <property type="molecule type" value="Genomic_DNA"/>
</dbReference>
<dbReference type="Proteomes" id="UP001273166">
    <property type="component" value="Unassembled WGS sequence"/>
</dbReference>
<protein>
    <recommendedName>
        <fullName evidence="1">2EXR domain-containing protein</fullName>
    </recommendedName>
</protein>
<organism evidence="2 3">
    <name type="scientific">Chaetomium strumarium</name>
    <dbReference type="NCBI Taxonomy" id="1170767"/>
    <lineage>
        <taxon>Eukaryota</taxon>
        <taxon>Fungi</taxon>
        <taxon>Dikarya</taxon>
        <taxon>Ascomycota</taxon>
        <taxon>Pezizomycotina</taxon>
        <taxon>Sordariomycetes</taxon>
        <taxon>Sordariomycetidae</taxon>
        <taxon>Sordariales</taxon>
        <taxon>Chaetomiaceae</taxon>
        <taxon>Chaetomium</taxon>
    </lineage>
</organism>
<dbReference type="AlphaFoldDB" id="A0AAJ0M0R5"/>
<reference evidence="2" key="2">
    <citation type="submission" date="2023-06" db="EMBL/GenBank/DDBJ databases">
        <authorList>
            <consortium name="Lawrence Berkeley National Laboratory"/>
            <person name="Mondo S.J."/>
            <person name="Hensen N."/>
            <person name="Bonometti L."/>
            <person name="Westerberg I."/>
            <person name="Brannstrom I.O."/>
            <person name="Guillou S."/>
            <person name="Cros-Aarteil S."/>
            <person name="Calhoun S."/>
            <person name="Haridas S."/>
            <person name="Kuo A."/>
            <person name="Pangilinan J."/>
            <person name="Riley R."/>
            <person name="Labutti K."/>
            <person name="Andreopoulos B."/>
            <person name="Lipzen A."/>
            <person name="Chen C."/>
            <person name="Yanf M."/>
            <person name="Daum C."/>
            <person name="Ng V."/>
            <person name="Clum A."/>
            <person name="Steindorff A."/>
            <person name="Ohm R."/>
            <person name="Martin F."/>
            <person name="Silar P."/>
            <person name="Natvig D."/>
            <person name="Lalanne C."/>
            <person name="Gautier V."/>
            <person name="Ament-Velasquez S.L."/>
            <person name="Kruys A."/>
            <person name="Hutchinson M.I."/>
            <person name="Powell A.J."/>
            <person name="Barry K."/>
            <person name="Miller A.N."/>
            <person name="Grigoriev I.V."/>
            <person name="Debuchy R."/>
            <person name="Gladieux P."/>
            <person name="Thoren M.H."/>
            <person name="Johannesson H."/>
        </authorList>
    </citation>
    <scope>NUCLEOTIDE SEQUENCE</scope>
    <source>
        <strain evidence="2">CBS 333.67</strain>
    </source>
</reference>
<dbReference type="RefSeq" id="XP_062720525.1">
    <property type="nucleotide sequence ID" value="XM_062869617.1"/>
</dbReference>
<evidence type="ECO:0000313" key="3">
    <source>
        <dbReference type="Proteomes" id="UP001273166"/>
    </source>
</evidence>
<comment type="caution">
    <text evidence="2">The sequence shown here is derived from an EMBL/GenBank/DDBJ whole genome shotgun (WGS) entry which is preliminary data.</text>
</comment>
<proteinExistence type="predicted"/>
<name>A0AAJ0M0R5_9PEZI</name>
<dbReference type="Pfam" id="PF20150">
    <property type="entry name" value="2EXR"/>
    <property type="match status" value="1"/>
</dbReference>
<dbReference type="GeneID" id="87888446"/>
<sequence>MADSTKKNETSASFEPFSQFPPDIRQEIWSAAASSPTFTPGVCFFTATYKKPREEPLLIVHEPCNAALLQTNTEAHDIALMSGGPTRAYDPKRDILYISEGSYDNFTMNECGYNGPKWVTRIHHLALPYSKMALSTHLRYALVRLTSLETISIVFPSSPGTFSYSAAVELPADKSTPLKLMTEEQQKGVIIKADYTYYTWAGDFPVQWTSDGVEYMQAQEAGMNRECSPESCGDDVSPLWDHEAKRLGVRWEARCFRPLPARDRVHL</sequence>
<reference evidence="2" key="1">
    <citation type="journal article" date="2023" name="Mol. Phylogenet. Evol.">
        <title>Genome-scale phylogeny and comparative genomics of the fungal order Sordariales.</title>
        <authorList>
            <person name="Hensen N."/>
            <person name="Bonometti L."/>
            <person name="Westerberg I."/>
            <person name="Brannstrom I.O."/>
            <person name="Guillou S."/>
            <person name="Cros-Aarteil S."/>
            <person name="Calhoun S."/>
            <person name="Haridas S."/>
            <person name="Kuo A."/>
            <person name="Mondo S."/>
            <person name="Pangilinan J."/>
            <person name="Riley R."/>
            <person name="LaButti K."/>
            <person name="Andreopoulos B."/>
            <person name="Lipzen A."/>
            <person name="Chen C."/>
            <person name="Yan M."/>
            <person name="Daum C."/>
            <person name="Ng V."/>
            <person name="Clum A."/>
            <person name="Steindorff A."/>
            <person name="Ohm R.A."/>
            <person name="Martin F."/>
            <person name="Silar P."/>
            <person name="Natvig D.O."/>
            <person name="Lalanne C."/>
            <person name="Gautier V."/>
            <person name="Ament-Velasquez S.L."/>
            <person name="Kruys A."/>
            <person name="Hutchinson M.I."/>
            <person name="Powell A.J."/>
            <person name="Barry K."/>
            <person name="Miller A.N."/>
            <person name="Grigoriev I.V."/>
            <person name="Debuchy R."/>
            <person name="Gladieux P."/>
            <person name="Hiltunen Thoren M."/>
            <person name="Johannesson H."/>
        </authorList>
    </citation>
    <scope>NUCLEOTIDE SEQUENCE</scope>
    <source>
        <strain evidence="2">CBS 333.67</strain>
    </source>
</reference>
<keyword evidence="3" id="KW-1185">Reference proteome</keyword>